<dbReference type="InterPro" id="IPR001119">
    <property type="entry name" value="SLH_dom"/>
</dbReference>
<dbReference type="AlphaFoldDB" id="A0A1M6KFN1"/>
<accession>A0A1M6KFN1</accession>
<name>A0A1M6KFN1_PARC5</name>
<dbReference type="PROSITE" id="PS51272">
    <property type="entry name" value="SLH"/>
    <property type="match status" value="3"/>
</dbReference>
<dbReference type="STRING" id="1121301.SAMN02745912_00376"/>
<keyword evidence="4" id="KW-1185">Reference proteome</keyword>
<feature type="domain" description="SLH" evidence="2">
    <location>
        <begin position="289"/>
        <end position="351"/>
    </location>
</feature>
<feature type="domain" description="SLH" evidence="2">
    <location>
        <begin position="363"/>
        <end position="426"/>
    </location>
</feature>
<gene>
    <name evidence="3" type="ORF">SAMN02745912_00376</name>
</gene>
<dbReference type="Proteomes" id="UP000184465">
    <property type="component" value="Unassembled WGS sequence"/>
</dbReference>
<dbReference type="OrthoDB" id="2985276at2"/>
<evidence type="ECO:0000256" key="1">
    <source>
        <dbReference type="ARBA" id="ARBA00022737"/>
    </source>
</evidence>
<dbReference type="RefSeq" id="WP_073146690.1">
    <property type="nucleotide sequence ID" value="NZ_FRAG01000003.1"/>
</dbReference>
<dbReference type="EMBL" id="FRAG01000003">
    <property type="protein sequence ID" value="SHJ57736.1"/>
    <property type="molecule type" value="Genomic_DNA"/>
</dbReference>
<dbReference type="Pfam" id="PF00395">
    <property type="entry name" value="SLH"/>
    <property type="match status" value="3"/>
</dbReference>
<feature type="domain" description="SLH" evidence="2">
    <location>
        <begin position="428"/>
        <end position="491"/>
    </location>
</feature>
<sequence length="500" mass="58038">MKKIMTAILAIILLTTTISYGQITGYDGGIKDDYVYKEVIFITGKPIIVEGEVKTQERRKGDIITTTYTYELSNEEEDMQVKRRFSYETNLYKKEEKGQTVGVTSIDRYSERITVGNDRYNLEDYQFSSSIIYDNRPAVDFYSGNLTSKKTYSINRNQGTITIEANGDTIVGYDHYWGASETYIIKQDIHREQKDAYTDEDGDSHDIEWDGLVTLKLSSTTKKDLSYIKNEPTNISFRGGLLQTEKQENILQYEYDLPKFHDDGEPYSTKREKDEENLRMDTVPIHKRLVIPNLKDISGHWAEESIFTLYSLEIFDDPSPYFGPKLPMTRSEFAKSIVRAISILEEEEEKEKARRQRIKDDEEEKIFDDVDKEDDNYKYVKFVKEKGIMNGVSESFFAPDGELTRAQAITILIRTLGLEGLAPNPPYRTHFRDDEDIPFWAKDAIYAANEIGLVRGDSYGRVRPNDNMSKAEAAEFIYRYIKHIKDEITIDYREKIINNR</sequence>
<proteinExistence type="predicted"/>
<evidence type="ECO:0000313" key="3">
    <source>
        <dbReference type="EMBL" id="SHJ57736.1"/>
    </source>
</evidence>
<organism evidence="3 4">
    <name type="scientific">Paramaledivibacter caminithermalis (strain DSM 15212 / CIP 107654 / DViRD3)</name>
    <name type="common">Clostridium caminithermale</name>
    <dbReference type="NCBI Taxonomy" id="1121301"/>
    <lineage>
        <taxon>Bacteria</taxon>
        <taxon>Bacillati</taxon>
        <taxon>Bacillota</taxon>
        <taxon>Clostridia</taxon>
        <taxon>Peptostreptococcales</taxon>
        <taxon>Caminicellaceae</taxon>
        <taxon>Paramaledivibacter</taxon>
    </lineage>
</organism>
<evidence type="ECO:0000259" key="2">
    <source>
        <dbReference type="PROSITE" id="PS51272"/>
    </source>
</evidence>
<protein>
    <submittedName>
        <fullName evidence="3">S-layer homology domain-containing protein</fullName>
    </submittedName>
</protein>
<keyword evidence="1" id="KW-0677">Repeat</keyword>
<evidence type="ECO:0000313" key="4">
    <source>
        <dbReference type="Proteomes" id="UP000184465"/>
    </source>
</evidence>
<reference evidence="3 4" key="1">
    <citation type="submission" date="2016-11" db="EMBL/GenBank/DDBJ databases">
        <authorList>
            <person name="Jaros S."/>
            <person name="Januszkiewicz K."/>
            <person name="Wedrychowicz H."/>
        </authorList>
    </citation>
    <scope>NUCLEOTIDE SEQUENCE [LARGE SCALE GENOMIC DNA]</scope>
    <source>
        <strain evidence="3 4">DSM 15212</strain>
    </source>
</reference>